<dbReference type="Proteomes" id="UP000499080">
    <property type="component" value="Unassembled WGS sequence"/>
</dbReference>
<comment type="caution">
    <text evidence="1">The sequence shown here is derived from an EMBL/GenBank/DDBJ whole genome shotgun (WGS) entry which is preliminary data.</text>
</comment>
<name>A0A4Y2VSM7_ARAVE</name>
<protein>
    <submittedName>
        <fullName evidence="1">Uncharacterized protein</fullName>
    </submittedName>
</protein>
<reference evidence="1 2" key="1">
    <citation type="journal article" date="2019" name="Sci. Rep.">
        <title>Orb-weaving spider Araneus ventricosus genome elucidates the spidroin gene catalogue.</title>
        <authorList>
            <person name="Kono N."/>
            <person name="Nakamura H."/>
            <person name="Ohtoshi R."/>
            <person name="Moran D.A.P."/>
            <person name="Shinohara A."/>
            <person name="Yoshida Y."/>
            <person name="Fujiwara M."/>
            <person name="Mori M."/>
            <person name="Tomita M."/>
            <person name="Arakawa K."/>
        </authorList>
    </citation>
    <scope>NUCLEOTIDE SEQUENCE [LARGE SCALE GENOMIC DNA]</scope>
</reference>
<dbReference type="AlphaFoldDB" id="A0A4Y2VSM7"/>
<evidence type="ECO:0000313" key="1">
    <source>
        <dbReference type="EMBL" id="GBO27286.1"/>
    </source>
</evidence>
<accession>A0A4Y2VSM7</accession>
<keyword evidence="2" id="KW-1185">Reference proteome</keyword>
<gene>
    <name evidence="1" type="ORF">AVEN_258025_1</name>
</gene>
<organism evidence="1 2">
    <name type="scientific">Araneus ventricosus</name>
    <name type="common">Orbweaver spider</name>
    <name type="synonym">Epeira ventricosa</name>
    <dbReference type="NCBI Taxonomy" id="182803"/>
    <lineage>
        <taxon>Eukaryota</taxon>
        <taxon>Metazoa</taxon>
        <taxon>Ecdysozoa</taxon>
        <taxon>Arthropoda</taxon>
        <taxon>Chelicerata</taxon>
        <taxon>Arachnida</taxon>
        <taxon>Araneae</taxon>
        <taxon>Araneomorphae</taxon>
        <taxon>Entelegynae</taxon>
        <taxon>Araneoidea</taxon>
        <taxon>Araneidae</taxon>
        <taxon>Araneus</taxon>
    </lineage>
</organism>
<proteinExistence type="predicted"/>
<sequence>MGLEGDLESTVIPKREIYRRKQRKFRFFLARSQHDAGPEKFPLKYELSVIAVDGSPFKPNRRIHIRKGIITEIQISRVRMRYLRGKSSTAYLKELCTYAVGCGCLKVVSKGRKIYCMNSAFELEKIFFFIKWKILKNLKPNEKNTVRSSLIQKQDVLASSSLYFTEKSAVR</sequence>
<evidence type="ECO:0000313" key="2">
    <source>
        <dbReference type="Proteomes" id="UP000499080"/>
    </source>
</evidence>
<dbReference type="EMBL" id="BGPR01050265">
    <property type="protein sequence ID" value="GBO27286.1"/>
    <property type="molecule type" value="Genomic_DNA"/>
</dbReference>